<keyword evidence="5 12" id="KW-0597">Phosphoprotein</keyword>
<evidence type="ECO:0000256" key="11">
    <source>
        <dbReference type="ARBA" id="ARBA00023136"/>
    </source>
</evidence>
<dbReference type="PROSITE" id="PS50885">
    <property type="entry name" value="HAMP"/>
    <property type="match status" value="1"/>
</dbReference>
<dbReference type="InterPro" id="IPR033479">
    <property type="entry name" value="dCache_1"/>
</dbReference>
<dbReference type="InterPro" id="IPR011006">
    <property type="entry name" value="CheY-like_superfamily"/>
</dbReference>
<dbReference type="EC" id="2.7.13.3" evidence="3"/>
<dbReference type="PRINTS" id="PR00344">
    <property type="entry name" value="BCTRLSENSOR"/>
</dbReference>
<keyword evidence="7 14" id="KW-0812">Transmembrane</keyword>
<dbReference type="GO" id="GO:0004673">
    <property type="term" value="F:protein histidine kinase activity"/>
    <property type="evidence" value="ECO:0007669"/>
    <property type="project" value="UniProtKB-EC"/>
</dbReference>
<proteinExistence type="predicted"/>
<comment type="catalytic activity">
    <reaction evidence="1">
        <text>ATP + protein L-histidine = ADP + protein N-phospho-L-histidine.</text>
        <dbReference type="EC" id="2.7.13.3"/>
    </reaction>
</comment>
<dbReference type="SUPFAM" id="SSF52172">
    <property type="entry name" value="CheY-like"/>
    <property type="match status" value="1"/>
</dbReference>
<evidence type="ECO:0000256" key="9">
    <source>
        <dbReference type="ARBA" id="ARBA00022989"/>
    </source>
</evidence>
<dbReference type="InterPro" id="IPR001789">
    <property type="entry name" value="Sig_transdc_resp-reg_receiver"/>
</dbReference>
<dbReference type="Gene3D" id="3.30.450.20">
    <property type="entry name" value="PAS domain"/>
    <property type="match status" value="1"/>
</dbReference>
<dbReference type="SMART" id="SM00304">
    <property type="entry name" value="HAMP"/>
    <property type="match status" value="1"/>
</dbReference>
<evidence type="ECO:0000313" key="18">
    <source>
        <dbReference type="EMBL" id="NQE37709.1"/>
    </source>
</evidence>
<keyword evidence="13" id="KW-0175">Coiled coil</keyword>
<accession>A0ABX2D4W7</accession>
<feature type="coiled-coil region" evidence="13">
    <location>
        <begin position="418"/>
        <end position="452"/>
    </location>
</feature>
<dbReference type="SMART" id="SM00448">
    <property type="entry name" value="REC"/>
    <property type="match status" value="1"/>
</dbReference>
<dbReference type="SUPFAM" id="SSF55874">
    <property type="entry name" value="ATPase domain of HSP90 chaperone/DNA topoisomerase II/histidine kinase"/>
    <property type="match status" value="1"/>
</dbReference>
<protein>
    <recommendedName>
        <fullName evidence="3">histidine kinase</fullName>
        <ecNumber evidence="3">2.7.13.3</ecNumber>
    </recommendedName>
</protein>
<dbReference type="Gene3D" id="3.30.565.10">
    <property type="entry name" value="Histidine kinase-like ATPase, C-terminal domain"/>
    <property type="match status" value="1"/>
</dbReference>
<dbReference type="Pfam" id="PF02518">
    <property type="entry name" value="HATPase_c"/>
    <property type="match status" value="1"/>
</dbReference>
<name>A0ABX2D4W7_9CYAN</name>
<dbReference type="SUPFAM" id="SSF158472">
    <property type="entry name" value="HAMP domain-like"/>
    <property type="match status" value="1"/>
</dbReference>
<evidence type="ECO:0000259" key="15">
    <source>
        <dbReference type="PROSITE" id="PS50109"/>
    </source>
</evidence>
<evidence type="ECO:0000256" key="2">
    <source>
        <dbReference type="ARBA" id="ARBA00004651"/>
    </source>
</evidence>
<feature type="domain" description="Response regulatory" evidence="16">
    <location>
        <begin position="725"/>
        <end position="841"/>
    </location>
</feature>
<dbReference type="InterPro" id="IPR036890">
    <property type="entry name" value="HATPase_C_sf"/>
</dbReference>
<evidence type="ECO:0000256" key="12">
    <source>
        <dbReference type="PROSITE-ProRule" id="PRU00169"/>
    </source>
</evidence>
<keyword evidence="10" id="KW-0902">Two-component regulatory system</keyword>
<keyword evidence="6 18" id="KW-0808">Transferase</keyword>
<keyword evidence="19" id="KW-1185">Reference proteome</keyword>
<evidence type="ECO:0000256" key="4">
    <source>
        <dbReference type="ARBA" id="ARBA00022475"/>
    </source>
</evidence>
<dbReference type="Pfam" id="PF00672">
    <property type="entry name" value="HAMP"/>
    <property type="match status" value="1"/>
</dbReference>
<keyword evidence="4" id="KW-1003">Cell membrane</keyword>
<evidence type="ECO:0000313" key="19">
    <source>
        <dbReference type="Proteomes" id="UP000702425"/>
    </source>
</evidence>
<feature type="domain" description="Histidine kinase" evidence="15">
    <location>
        <begin position="466"/>
        <end position="700"/>
    </location>
</feature>
<organism evidence="18 19">
    <name type="scientific">Microcoleus asticus IPMA8</name>
    <dbReference type="NCBI Taxonomy" id="2563858"/>
    <lineage>
        <taxon>Bacteria</taxon>
        <taxon>Bacillati</taxon>
        <taxon>Cyanobacteriota</taxon>
        <taxon>Cyanophyceae</taxon>
        <taxon>Oscillatoriophycideae</taxon>
        <taxon>Oscillatoriales</taxon>
        <taxon>Microcoleaceae</taxon>
        <taxon>Microcoleus</taxon>
        <taxon>Microcoleus asticus</taxon>
    </lineage>
</organism>
<dbReference type="CDD" id="cd00082">
    <property type="entry name" value="HisKA"/>
    <property type="match status" value="1"/>
</dbReference>
<dbReference type="InterPro" id="IPR004358">
    <property type="entry name" value="Sig_transdc_His_kin-like_C"/>
</dbReference>
<feature type="transmembrane region" description="Helical" evidence="14">
    <location>
        <begin position="354"/>
        <end position="376"/>
    </location>
</feature>
<sequence>MSHTSPTTFLSNRSQKKLSLRLILVLPFVVQIFAAVGLTGWLSLRNGQKAVNEVASQLRSEITARIQQQLNTYLDTAPRVNQLNANAIRLGYLNPDELESTERYLWEQIQAFPSLPQMGFATKTGEFIAVERQENGKIFFKIADKEHRNELHIYESDSKGNQTKLLKVSRNYNILRRSWYKDSVRLGRPTWSEIFPLTGQKTLSLPAGQPVYDESGELRGVFVANLLISFLSDFLQSLKIGRSGQTFIMERSGLLVGSSTLKEAFITNNGKLDRLNALDSTDDLIRLTTAHLKEHFGNLTKINSSQQLDFTIAGQRQFLQVMPFQDSRGLDWLIVVVVPESDFMDQINANTQTTILLCLGALALATVLGILTARWITSPILRLSAASRAIATGDLDKNVQVKGVEELEVLGQSFNLMAQQLRESFEALAKTNSELEIRVEERTAELTEAKQIADTANQAKSEFLANMSHELRTPLNGILGYAQILERSTTMAPKELQGISIIHQCGSHLLTLINDILDLAKIEAQKLELYAKDFHFPSFLQAVAEICRIRAEQKGIAFVYQPSSEIPAGIYADEKRLRQVLINLLSNAIKFTDSGRVNFKIEHLEKETGENVQSNDQKPASPIHKIRFQIEDTGVGMTPEQLKRIFLPFEQVGDSKRQAEGTGLGLTISQKIVEMMGSTIQVKSQSGAGSVFWLDLDLREAADWANTTTIAKQRKLVGYQGRKQKVLVVDDKWENLSVIVNLLEPLGFEVTEAKNGQEGLEKVEEFKFDLIITDLVMPVLDGFEMMRRIRNLPDYKEAAIIASSASVFATDQHKSLERGANDFLGKPVQAEELFEMLQKYLEIEWIYDELKKEKISTNPLSSAPTSLSESTSFMAPPPGEMELLFELAMRGNVKGIVKRSEHLEKLDQKFVSFAVELRQLAQGYQVKKIKEFITSHRIEKE</sequence>
<feature type="domain" description="HAMP" evidence="17">
    <location>
        <begin position="374"/>
        <end position="426"/>
    </location>
</feature>
<evidence type="ECO:0000256" key="8">
    <source>
        <dbReference type="ARBA" id="ARBA00022777"/>
    </source>
</evidence>
<feature type="transmembrane region" description="Helical" evidence="14">
    <location>
        <begin position="20"/>
        <end position="42"/>
    </location>
</feature>
<dbReference type="Gene3D" id="1.10.287.130">
    <property type="match status" value="1"/>
</dbReference>
<dbReference type="InterPro" id="IPR003594">
    <property type="entry name" value="HATPase_dom"/>
</dbReference>
<evidence type="ECO:0000256" key="7">
    <source>
        <dbReference type="ARBA" id="ARBA00022692"/>
    </source>
</evidence>
<dbReference type="Pfam" id="PF00512">
    <property type="entry name" value="HisKA"/>
    <property type="match status" value="1"/>
</dbReference>
<dbReference type="Gene3D" id="6.10.340.10">
    <property type="match status" value="1"/>
</dbReference>
<dbReference type="SMART" id="SM00388">
    <property type="entry name" value="HisKA"/>
    <property type="match status" value="1"/>
</dbReference>
<feature type="modified residue" description="4-aspartylphosphate" evidence="12">
    <location>
        <position position="774"/>
    </location>
</feature>
<dbReference type="Pfam" id="PF02743">
    <property type="entry name" value="dCache_1"/>
    <property type="match status" value="1"/>
</dbReference>
<reference evidence="18 19" key="1">
    <citation type="journal article" date="2020" name="Sci. Rep.">
        <title>A novel cyanobacterial geosmin producer, revising GeoA distribution and dispersion patterns in Bacteria.</title>
        <authorList>
            <person name="Churro C."/>
            <person name="Semedo-Aguiar A.P."/>
            <person name="Silva A.D."/>
            <person name="Pereira-Leal J.B."/>
            <person name="Leite R.B."/>
        </authorList>
    </citation>
    <scope>NUCLEOTIDE SEQUENCE [LARGE SCALE GENOMIC DNA]</scope>
    <source>
        <strain evidence="18 19">IPMA8</strain>
    </source>
</reference>
<dbReference type="CDD" id="cd16922">
    <property type="entry name" value="HATPase_EvgS-ArcB-TorS-like"/>
    <property type="match status" value="1"/>
</dbReference>
<gene>
    <name evidence="18" type="primary">rpfC_12</name>
    <name evidence="18" type="ORF">E5S67_05484</name>
</gene>
<evidence type="ECO:0000259" key="17">
    <source>
        <dbReference type="PROSITE" id="PS50885"/>
    </source>
</evidence>
<dbReference type="CDD" id="cd17546">
    <property type="entry name" value="REC_hyHK_CKI1_RcsC-like"/>
    <property type="match status" value="1"/>
</dbReference>
<evidence type="ECO:0000256" key="14">
    <source>
        <dbReference type="SAM" id="Phobius"/>
    </source>
</evidence>
<dbReference type="EMBL" id="SRRZ01000147">
    <property type="protein sequence ID" value="NQE37709.1"/>
    <property type="molecule type" value="Genomic_DNA"/>
</dbReference>
<dbReference type="PANTHER" id="PTHR43047">
    <property type="entry name" value="TWO-COMPONENT HISTIDINE PROTEIN KINASE"/>
    <property type="match status" value="1"/>
</dbReference>
<dbReference type="PANTHER" id="PTHR43047:SF64">
    <property type="entry name" value="HISTIDINE KINASE CONTAINING CHEY-HOMOLOGOUS RECEIVER DOMAIN AND PAS DOMAIN-RELATED"/>
    <property type="match status" value="1"/>
</dbReference>
<evidence type="ECO:0000256" key="13">
    <source>
        <dbReference type="SAM" id="Coils"/>
    </source>
</evidence>
<dbReference type="InterPro" id="IPR003661">
    <property type="entry name" value="HisK_dim/P_dom"/>
</dbReference>
<dbReference type="Proteomes" id="UP000702425">
    <property type="component" value="Unassembled WGS sequence"/>
</dbReference>
<dbReference type="SUPFAM" id="SSF47384">
    <property type="entry name" value="Homodimeric domain of signal transducing histidine kinase"/>
    <property type="match status" value="1"/>
</dbReference>
<comment type="subcellular location">
    <subcellularLocation>
        <location evidence="2">Cell membrane</location>
        <topology evidence="2">Multi-pass membrane protein</topology>
    </subcellularLocation>
</comment>
<dbReference type="PROSITE" id="PS50110">
    <property type="entry name" value="RESPONSE_REGULATORY"/>
    <property type="match status" value="1"/>
</dbReference>
<comment type="caution">
    <text evidence="18">The sequence shown here is derived from an EMBL/GenBank/DDBJ whole genome shotgun (WGS) entry which is preliminary data.</text>
</comment>
<dbReference type="Pfam" id="PF00072">
    <property type="entry name" value="Response_reg"/>
    <property type="match status" value="1"/>
</dbReference>
<dbReference type="InterPro" id="IPR005467">
    <property type="entry name" value="His_kinase_dom"/>
</dbReference>
<keyword evidence="9 14" id="KW-1133">Transmembrane helix</keyword>
<dbReference type="PROSITE" id="PS50109">
    <property type="entry name" value="HIS_KIN"/>
    <property type="match status" value="1"/>
</dbReference>
<evidence type="ECO:0000256" key="1">
    <source>
        <dbReference type="ARBA" id="ARBA00000085"/>
    </source>
</evidence>
<evidence type="ECO:0000256" key="5">
    <source>
        <dbReference type="ARBA" id="ARBA00022553"/>
    </source>
</evidence>
<keyword evidence="8" id="KW-0418">Kinase</keyword>
<dbReference type="InterPro" id="IPR003660">
    <property type="entry name" value="HAMP_dom"/>
</dbReference>
<evidence type="ECO:0000256" key="3">
    <source>
        <dbReference type="ARBA" id="ARBA00012438"/>
    </source>
</evidence>
<evidence type="ECO:0000256" key="10">
    <source>
        <dbReference type="ARBA" id="ARBA00023012"/>
    </source>
</evidence>
<dbReference type="Gene3D" id="3.40.50.2300">
    <property type="match status" value="1"/>
</dbReference>
<evidence type="ECO:0000259" key="16">
    <source>
        <dbReference type="PROSITE" id="PS50110"/>
    </source>
</evidence>
<dbReference type="InterPro" id="IPR036097">
    <property type="entry name" value="HisK_dim/P_sf"/>
</dbReference>
<dbReference type="SMART" id="SM00387">
    <property type="entry name" value="HATPase_c"/>
    <property type="match status" value="1"/>
</dbReference>
<dbReference type="RefSeq" id="WP_172191965.1">
    <property type="nucleotide sequence ID" value="NZ_CAWPPK010000054.1"/>
</dbReference>
<keyword evidence="11 14" id="KW-0472">Membrane</keyword>
<evidence type="ECO:0000256" key="6">
    <source>
        <dbReference type="ARBA" id="ARBA00022679"/>
    </source>
</evidence>
<dbReference type="CDD" id="cd06225">
    <property type="entry name" value="HAMP"/>
    <property type="match status" value="1"/>
</dbReference>